<keyword evidence="3" id="KW-0325">Glycoprotein</keyword>
<evidence type="ECO:0000259" key="5">
    <source>
        <dbReference type="Pfam" id="PF16077"/>
    </source>
</evidence>
<sequence>AALHLSVDLEQNTMHRLLPETPERDGNAAAALFVEGAGPAKDSTAAASSERVSGSGNGTALPPPTLTDDGSLFACASRVTHARPLRARTVDGLWKVVVNMHSPHGRGAFQQMVRTEECSEPGGSCSNLVKSSRCVQKYNLHRLVVWTRPEGIHMDTFRLPVACSCYLGKADKKATQRRGPGRT</sequence>
<dbReference type="GO" id="GO:0045087">
    <property type="term" value="P:innate immune response"/>
    <property type="evidence" value="ECO:0007669"/>
    <property type="project" value="TreeGrafter"/>
</dbReference>
<feature type="compositionally biased region" description="Polar residues" evidence="4">
    <location>
        <begin position="45"/>
        <end position="54"/>
    </location>
</feature>
<feature type="region of interest" description="Disordered" evidence="4">
    <location>
        <begin position="39"/>
        <end position="65"/>
    </location>
</feature>
<feature type="non-terminal residue" evidence="6">
    <location>
        <position position="1"/>
    </location>
</feature>
<evidence type="ECO:0000256" key="3">
    <source>
        <dbReference type="ARBA" id="ARBA00023180"/>
    </source>
</evidence>
<keyword evidence="2" id="KW-1015">Disulfide bond</keyword>
<dbReference type="PANTHER" id="PTHR23199">
    <property type="entry name" value="NEUROTROPHIN 1-RELATED"/>
    <property type="match status" value="1"/>
</dbReference>
<proteinExistence type="predicted"/>
<protein>
    <recommendedName>
        <fullName evidence="5">Spaetzle domain-containing protein</fullName>
    </recommendedName>
</protein>
<dbReference type="InterPro" id="IPR032104">
    <property type="entry name" value="Spaetzle"/>
</dbReference>
<name>A0AAQ4ENV1_AMBAM</name>
<evidence type="ECO:0000313" key="7">
    <source>
        <dbReference type="Proteomes" id="UP001321473"/>
    </source>
</evidence>
<feature type="domain" description="Spaetzle" evidence="5">
    <location>
        <begin position="74"/>
        <end position="166"/>
    </location>
</feature>
<organism evidence="6 7">
    <name type="scientific">Amblyomma americanum</name>
    <name type="common">Lone star tick</name>
    <dbReference type="NCBI Taxonomy" id="6943"/>
    <lineage>
        <taxon>Eukaryota</taxon>
        <taxon>Metazoa</taxon>
        <taxon>Ecdysozoa</taxon>
        <taxon>Arthropoda</taxon>
        <taxon>Chelicerata</taxon>
        <taxon>Arachnida</taxon>
        <taxon>Acari</taxon>
        <taxon>Parasitiformes</taxon>
        <taxon>Ixodida</taxon>
        <taxon>Ixodoidea</taxon>
        <taxon>Ixodidae</taxon>
        <taxon>Amblyomminae</taxon>
        <taxon>Amblyomma</taxon>
    </lineage>
</organism>
<dbReference type="PANTHER" id="PTHR23199:SF12">
    <property type="entry name" value="NEUROTROPHIN 1-RELATED"/>
    <property type="match status" value="1"/>
</dbReference>
<keyword evidence="1" id="KW-0732">Signal</keyword>
<comment type="caution">
    <text evidence="6">The sequence shown here is derived from an EMBL/GenBank/DDBJ whole genome shotgun (WGS) entry which is preliminary data.</text>
</comment>
<dbReference type="Proteomes" id="UP001321473">
    <property type="component" value="Unassembled WGS sequence"/>
</dbReference>
<dbReference type="EMBL" id="JARKHS020013312">
    <property type="protein sequence ID" value="KAK8776153.1"/>
    <property type="molecule type" value="Genomic_DNA"/>
</dbReference>
<dbReference type="Gene3D" id="2.10.90.10">
    <property type="entry name" value="Cystine-knot cytokines"/>
    <property type="match status" value="1"/>
</dbReference>
<evidence type="ECO:0000256" key="2">
    <source>
        <dbReference type="ARBA" id="ARBA00023157"/>
    </source>
</evidence>
<dbReference type="SUPFAM" id="SSF57501">
    <property type="entry name" value="Cystine-knot cytokines"/>
    <property type="match status" value="1"/>
</dbReference>
<accession>A0AAQ4ENV1</accession>
<dbReference type="GO" id="GO:0005121">
    <property type="term" value="F:Toll binding"/>
    <property type="evidence" value="ECO:0007669"/>
    <property type="project" value="TreeGrafter"/>
</dbReference>
<dbReference type="InterPro" id="IPR052444">
    <property type="entry name" value="Spz/Toll_ligand-like"/>
</dbReference>
<dbReference type="GO" id="GO:0008083">
    <property type="term" value="F:growth factor activity"/>
    <property type="evidence" value="ECO:0007669"/>
    <property type="project" value="TreeGrafter"/>
</dbReference>
<dbReference type="Pfam" id="PF16077">
    <property type="entry name" value="Spaetzle"/>
    <property type="match status" value="1"/>
</dbReference>
<dbReference type="AlphaFoldDB" id="A0AAQ4ENV1"/>
<evidence type="ECO:0000256" key="4">
    <source>
        <dbReference type="SAM" id="MobiDB-lite"/>
    </source>
</evidence>
<dbReference type="GO" id="GO:0021556">
    <property type="term" value="P:central nervous system formation"/>
    <property type="evidence" value="ECO:0007669"/>
    <property type="project" value="TreeGrafter"/>
</dbReference>
<evidence type="ECO:0000256" key="1">
    <source>
        <dbReference type="ARBA" id="ARBA00022729"/>
    </source>
</evidence>
<keyword evidence="7" id="KW-1185">Reference proteome</keyword>
<reference evidence="6 7" key="1">
    <citation type="journal article" date="2023" name="Arcadia Sci">
        <title>De novo assembly of a long-read Amblyomma americanum tick genome.</title>
        <authorList>
            <person name="Chou S."/>
            <person name="Poskanzer K.E."/>
            <person name="Rollins M."/>
            <person name="Thuy-Boun P.S."/>
        </authorList>
    </citation>
    <scope>NUCLEOTIDE SEQUENCE [LARGE SCALE GENOMIC DNA]</scope>
    <source>
        <strain evidence="6">F_SG_1</strain>
        <tissue evidence="6">Salivary glands</tissue>
    </source>
</reference>
<dbReference type="GO" id="GO:0005615">
    <property type="term" value="C:extracellular space"/>
    <property type="evidence" value="ECO:0007669"/>
    <property type="project" value="UniProtKB-ARBA"/>
</dbReference>
<evidence type="ECO:0000313" key="6">
    <source>
        <dbReference type="EMBL" id="KAK8776153.1"/>
    </source>
</evidence>
<gene>
    <name evidence="6" type="ORF">V5799_030497</name>
</gene>
<dbReference type="InterPro" id="IPR029034">
    <property type="entry name" value="Cystine-knot_cytokine"/>
</dbReference>